<dbReference type="Proteomes" id="UP001589894">
    <property type="component" value="Unassembled WGS sequence"/>
</dbReference>
<evidence type="ECO:0000313" key="3">
    <source>
        <dbReference type="Proteomes" id="UP001589894"/>
    </source>
</evidence>
<proteinExistence type="predicted"/>
<dbReference type="SUPFAM" id="SSF56112">
    <property type="entry name" value="Protein kinase-like (PK-like)"/>
    <property type="match status" value="1"/>
</dbReference>
<dbReference type="EMBL" id="JBHLUE010000012">
    <property type="protein sequence ID" value="MFC0565797.1"/>
    <property type="molecule type" value="Genomic_DNA"/>
</dbReference>
<sequence length="259" mass="28517">MSSAARLGLAADAATVLHNSNALTLRLLPCDVLARVAAAAHQCAQLEVEVARRLAAVGSPVAALESPEVFVRGDHVVTLWAYYEPVTTGPIPTAEYVGALERLHAGMRKVDLPVPHFTDRVSEAQRLVADQVRTPALAAADRVFLAGTLARLRQAVSRSDRPEQLLHGEPHPGNLLSTRTGPLFIDFETCCRGPIEFDLAHAPDEVGDHYPGVDHRLLRNCRILMRAMITAWRWDRDDQFPDGRRFGNEWLSELRKATA</sequence>
<dbReference type="RefSeq" id="WP_377352464.1">
    <property type="nucleotide sequence ID" value="NZ_JBHMEF010000014.1"/>
</dbReference>
<keyword evidence="3" id="KW-1185">Reference proteome</keyword>
<dbReference type="Gene3D" id="3.90.1200.10">
    <property type="match status" value="1"/>
</dbReference>
<comment type="caution">
    <text evidence="2">The sequence shown here is derived from an EMBL/GenBank/DDBJ whole genome shotgun (WGS) entry which is preliminary data.</text>
</comment>
<gene>
    <name evidence="2" type="ORF">ACFFHU_16860</name>
</gene>
<dbReference type="Pfam" id="PF01636">
    <property type="entry name" value="APH"/>
    <property type="match status" value="1"/>
</dbReference>
<reference evidence="2 3" key="1">
    <citation type="submission" date="2024-09" db="EMBL/GenBank/DDBJ databases">
        <authorList>
            <person name="Sun Q."/>
            <person name="Mori K."/>
        </authorList>
    </citation>
    <scope>NUCLEOTIDE SEQUENCE [LARGE SCALE GENOMIC DNA]</scope>
    <source>
        <strain evidence="2 3">TBRC 2205</strain>
    </source>
</reference>
<accession>A0ABV6NYE1</accession>
<evidence type="ECO:0000313" key="2">
    <source>
        <dbReference type="EMBL" id="MFC0565797.1"/>
    </source>
</evidence>
<protein>
    <submittedName>
        <fullName evidence="2">Phosphotransferase family protein</fullName>
    </submittedName>
</protein>
<dbReference type="InterPro" id="IPR002575">
    <property type="entry name" value="Aminoglycoside_PTrfase"/>
</dbReference>
<name>A0ABV6NYE1_9ACTN</name>
<dbReference type="InterPro" id="IPR011009">
    <property type="entry name" value="Kinase-like_dom_sf"/>
</dbReference>
<feature type="domain" description="Aminoglycoside phosphotransferase" evidence="1">
    <location>
        <begin position="41"/>
        <end position="203"/>
    </location>
</feature>
<evidence type="ECO:0000259" key="1">
    <source>
        <dbReference type="Pfam" id="PF01636"/>
    </source>
</evidence>
<organism evidence="2 3">
    <name type="scientific">Plantactinospora siamensis</name>
    <dbReference type="NCBI Taxonomy" id="555372"/>
    <lineage>
        <taxon>Bacteria</taxon>
        <taxon>Bacillati</taxon>
        <taxon>Actinomycetota</taxon>
        <taxon>Actinomycetes</taxon>
        <taxon>Micromonosporales</taxon>
        <taxon>Micromonosporaceae</taxon>
        <taxon>Plantactinospora</taxon>
    </lineage>
</organism>